<dbReference type="Proteomes" id="UP000032233">
    <property type="component" value="Unassembled WGS sequence"/>
</dbReference>
<keyword evidence="11" id="KW-0915">Sodium</keyword>
<evidence type="ECO:0000256" key="6">
    <source>
        <dbReference type="ARBA" id="ARBA00023065"/>
    </source>
</evidence>
<dbReference type="PANTHER" id="PTHR28259:SF1">
    <property type="entry name" value="FLUORIDE EXPORT PROTEIN 1-RELATED"/>
    <property type="match status" value="1"/>
</dbReference>
<keyword evidence="2 11" id="KW-1003">Cell membrane</keyword>
<sequence>MLKYVLMAGAGGLGALARYSLGGLVHRFVTQSFPWGTALVNITGCLLFGFIWSWAENRLFFTADHRMIVLTGFMGSFTTFSTFIFESQMLIRDNQWMAALLNLLGQNLLGLVALFAGIALAKNL</sequence>
<comment type="caution">
    <text evidence="12">The sequence shown here is derived from an EMBL/GenBank/DDBJ whole genome shotgun (WGS) entry which is preliminary data.</text>
</comment>
<comment type="function">
    <text evidence="11">Fluoride-specific ion channel. Important for reducing fluoride concentration in the cell, thus reducing its toxicity.</text>
</comment>
<keyword evidence="11" id="KW-0479">Metal-binding</keyword>
<evidence type="ECO:0000313" key="12">
    <source>
        <dbReference type="EMBL" id="KIX12082.1"/>
    </source>
</evidence>
<evidence type="ECO:0000256" key="7">
    <source>
        <dbReference type="ARBA" id="ARBA00023136"/>
    </source>
</evidence>
<evidence type="ECO:0000256" key="3">
    <source>
        <dbReference type="ARBA" id="ARBA00022519"/>
    </source>
</evidence>
<comment type="activity regulation">
    <text evidence="11">Na(+) is not transported, but it plays an essential structural role and its presence is essential for fluoride channel function.</text>
</comment>
<accession>A0A0D2GB54</accession>
<evidence type="ECO:0000256" key="8">
    <source>
        <dbReference type="ARBA" id="ARBA00023303"/>
    </source>
</evidence>
<gene>
    <name evidence="11" type="primary">fluC</name>
    <name evidence="11" type="synonym">crcB</name>
    <name evidence="12" type="ORF">X474_19795</name>
</gene>
<dbReference type="GO" id="GO:0046872">
    <property type="term" value="F:metal ion binding"/>
    <property type="evidence" value="ECO:0007669"/>
    <property type="project" value="UniProtKB-KW"/>
</dbReference>
<keyword evidence="11" id="KW-0813">Transport</keyword>
<evidence type="ECO:0000256" key="10">
    <source>
        <dbReference type="ARBA" id="ARBA00035585"/>
    </source>
</evidence>
<dbReference type="NCBIfam" id="TIGR00494">
    <property type="entry name" value="crcB"/>
    <property type="match status" value="1"/>
</dbReference>
<evidence type="ECO:0000256" key="1">
    <source>
        <dbReference type="ARBA" id="ARBA00004651"/>
    </source>
</evidence>
<dbReference type="HAMAP" id="MF_00454">
    <property type="entry name" value="FluC"/>
    <property type="match status" value="1"/>
</dbReference>
<feature type="binding site" evidence="11">
    <location>
        <position position="78"/>
    </location>
    <ligand>
        <name>Na(+)</name>
        <dbReference type="ChEBI" id="CHEBI:29101"/>
        <note>structural</note>
    </ligand>
</feature>
<dbReference type="GO" id="GO:0062054">
    <property type="term" value="F:fluoride channel activity"/>
    <property type="evidence" value="ECO:0007669"/>
    <property type="project" value="UniProtKB-UniRule"/>
</dbReference>
<keyword evidence="5 11" id="KW-1133">Transmembrane helix</keyword>
<dbReference type="InParanoid" id="A0A0D2GB54"/>
<feature type="transmembrane region" description="Helical" evidence="11">
    <location>
        <begin position="67"/>
        <end position="85"/>
    </location>
</feature>
<keyword evidence="13" id="KW-1185">Reference proteome</keyword>
<keyword evidence="6 11" id="KW-0406">Ion transport</keyword>
<feature type="transmembrane region" description="Helical" evidence="11">
    <location>
        <begin position="97"/>
        <end position="121"/>
    </location>
</feature>
<keyword evidence="4 11" id="KW-0812">Transmembrane</keyword>
<evidence type="ECO:0000256" key="4">
    <source>
        <dbReference type="ARBA" id="ARBA00022692"/>
    </source>
</evidence>
<dbReference type="InterPro" id="IPR003691">
    <property type="entry name" value="FluC"/>
</dbReference>
<organism evidence="12 13">
    <name type="scientific">Dethiosulfatarculus sandiegensis</name>
    <dbReference type="NCBI Taxonomy" id="1429043"/>
    <lineage>
        <taxon>Bacteria</taxon>
        <taxon>Pseudomonadati</taxon>
        <taxon>Thermodesulfobacteriota</taxon>
        <taxon>Desulfarculia</taxon>
        <taxon>Desulfarculales</taxon>
        <taxon>Desulfarculaceae</taxon>
        <taxon>Dethiosulfatarculus</taxon>
    </lineage>
</organism>
<reference evidence="12 13" key="1">
    <citation type="submission" date="2013-11" db="EMBL/GenBank/DDBJ databases">
        <title>Metagenomic analysis of a methanogenic consortium involved in long chain n-alkane degradation.</title>
        <authorList>
            <person name="Davidova I.A."/>
            <person name="Callaghan A.V."/>
            <person name="Wawrik B."/>
            <person name="Pruitt S."/>
            <person name="Marks C."/>
            <person name="Duncan K.E."/>
            <person name="Suflita J.M."/>
        </authorList>
    </citation>
    <scope>NUCLEOTIDE SEQUENCE [LARGE SCALE GENOMIC DNA]</scope>
    <source>
        <strain evidence="12 13">SPR</strain>
    </source>
</reference>
<proteinExistence type="inferred from homology"/>
<feature type="binding site" evidence="11">
    <location>
        <position position="75"/>
    </location>
    <ligand>
        <name>Na(+)</name>
        <dbReference type="ChEBI" id="CHEBI:29101"/>
        <note>structural</note>
    </ligand>
</feature>
<dbReference type="STRING" id="1429043.X474_19795"/>
<dbReference type="EMBL" id="AZAC01000034">
    <property type="protein sequence ID" value="KIX12082.1"/>
    <property type="molecule type" value="Genomic_DNA"/>
</dbReference>
<dbReference type="AlphaFoldDB" id="A0A0D2GB54"/>
<feature type="transmembrane region" description="Helical" evidence="11">
    <location>
        <begin position="33"/>
        <end position="55"/>
    </location>
</feature>
<comment type="similarity">
    <text evidence="9 11">Belongs to the fluoride channel Fluc/FEX (TC 1.A.43) family.</text>
</comment>
<dbReference type="PANTHER" id="PTHR28259">
    <property type="entry name" value="FLUORIDE EXPORT PROTEIN 1-RELATED"/>
    <property type="match status" value="1"/>
</dbReference>
<evidence type="ECO:0000256" key="9">
    <source>
        <dbReference type="ARBA" id="ARBA00035120"/>
    </source>
</evidence>
<evidence type="ECO:0000256" key="2">
    <source>
        <dbReference type="ARBA" id="ARBA00022475"/>
    </source>
</evidence>
<keyword evidence="3" id="KW-0997">Cell inner membrane</keyword>
<keyword evidence="8 11" id="KW-0407">Ion channel</keyword>
<evidence type="ECO:0000313" key="13">
    <source>
        <dbReference type="Proteomes" id="UP000032233"/>
    </source>
</evidence>
<evidence type="ECO:0000256" key="5">
    <source>
        <dbReference type="ARBA" id="ARBA00022989"/>
    </source>
</evidence>
<dbReference type="PATRIC" id="fig|1429043.3.peg.4194"/>
<keyword evidence="7 11" id="KW-0472">Membrane</keyword>
<dbReference type="GO" id="GO:0140114">
    <property type="term" value="P:cellular detoxification of fluoride"/>
    <property type="evidence" value="ECO:0007669"/>
    <property type="project" value="UniProtKB-UniRule"/>
</dbReference>
<dbReference type="FunCoup" id="A0A0D2GB54">
    <property type="interactions" value="310"/>
</dbReference>
<dbReference type="Pfam" id="PF02537">
    <property type="entry name" value="CRCB"/>
    <property type="match status" value="1"/>
</dbReference>
<comment type="catalytic activity">
    <reaction evidence="10">
        <text>fluoride(in) = fluoride(out)</text>
        <dbReference type="Rhea" id="RHEA:76159"/>
        <dbReference type="ChEBI" id="CHEBI:17051"/>
    </reaction>
    <physiologicalReaction direction="left-to-right" evidence="10">
        <dbReference type="Rhea" id="RHEA:76160"/>
    </physiologicalReaction>
</comment>
<dbReference type="GO" id="GO:0005886">
    <property type="term" value="C:plasma membrane"/>
    <property type="evidence" value="ECO:0007669"/>
    <property type="project" value="UniProtKB-SubCell"/>
</dbReference>
<name>A0A0D2GB54_9BACT</name>
<comment type="subcellular location">
    <subcellularLocation>
        <location evidence="1 11">Cell membrane</location>
        <topology evidence="1 11">Multi-pass membrane protein</topology>
    </subcellularLocation>
</comment>
<evidence type="ECO:0000256" key="11">
    <source>
        <dbReference type="HAMAP-Rule" id="MF_00454"/>
    </source>
</evidence>
<protein>
    <recommendedName>
        <fullName evidence="11">Fluoride-specific ion channel FluC</fullName>
    </recommendedName>
</protein>